<evidence type="ECO:0000313" key="4">
    <source>
        <dbReference type="Proteomes" id="UP001221686"/>
    </source>
</evidence>
<dbReference type="Gene3D" id="3.30.750.24">
    <property type="entry name" value="STAS domain"/>
    <property type="match status" value="1"/>
</dbReference>
<evidence type="ECO:0000256" key="1">
    <source>
        <dbReference type="SAM" id="Coils"/>
    </source>
</evidence>
<reference evidence="3 4" key="1">
    <citation type="submission" date="2022-11" db="EMBL/GenBank/DDBJ databases">
        <title>Minimal conservation of predation-associated metabolite biosynthetic gene clusters underscores biosynthetic potential of Myxococcota including descriptions for ten novel species: Archangium lansinium sp. nov., Myxococcus landrumus sp. nov., Nannocystis bai.</title>
        <authorList>
            <person name="Ahearne A."/>
            <person name="Stevens C."/>
            <person name="Dowd S."/>
        </authorList>
    </citation>
    <scope>NUCLEOTIDE SEQUENCE [LARGE SCALE GENOMIC DNA]</scope>
    <source>
        <strain evidence="3 4">BB15-2</strain>
    </source>
</reference>
<keyword evidence="1" id="KW-0175">Coiled coil</keyword>
<dbReference type="InterPro" id="IPR002645">
    <property type="entry name" value="STAS_dom"/>
</dbReference>
<dbReference type="InterPro" id="IPR051932">
    <property type="entry name" value="Bact_StressResp_Reg"/>
</dbReference>
<proteinExistence type="predicted"/>
<dbReference type="PANTHER" id="PTHR33745">
    <property type="entry name" value="RSBT ANTAGONIST PROTEIN RSBS-RELATED"/>
    <property type="match status" value="1"/>
</dbReference>
<dbReference type="PROSITE" id="PS50801">
    <property type="entry name" value="STAS"/>
    <property type="match status" value="1"/>
</dbReference>
<dbReference type="PANTHER" id="PTHR33745:SF1">
    <property type="entry name" value="RSBT ANTAGONIST PROTEIN RSBS"/>
    <property type="match status" value="1"/>
</dbReference>
<dbReference type="Proteomes" id="UP001221686">
    <property type="component" value="Unassembled WGS sequence"/>
</dbReference>
<evidence type="ECO:0000313" key="3">
    <source>
        <dbReference type="EMBL" id="MDC0719021.1"/>
    </source>
</evidence>
<gene>
    <name evidence="3" type="ORF">POL25_19105</name>
</gene>
<name>A0ABT5DZG3_9BACT</name>
<dbReference type="RefSeq" id="WP_272087533.1">
    <property type="nucleotide sequence ID" value="NZ_JAQNDL010000002.1"/>
</dbReference>
<protein>
    <submittedName>
        <fullName evidence="3">STAS domain-containing protein</fullName>
    </submittedName>
</protein>
<comment type="caution">
    <text evidence="3">The sequence shown here is derived from an EMBL/GenBank/DDBJ whole genome shotgun (WGS) entry which is preliminary data.</text>
</comment>
<dbReference type="EMBL" id="JAQNDL010000002">
    <property type="protein sequence ID" value="MDC0719021.1"/>
    <property type="molecule type" value="Genomic_DNA"/>
</dbReference>
<dbReference type="CDD" id="cd07041">
    <property type="entry name" value="STAS_RsbR_RsbS_like"/>
    <property type="match status" value="1"/>
</dbReference>
<feature type="coiled-coil region" evidence="1">
    <location>
        <begin position="133"/>
        <end position="167"/>
    </location>
</feature>
<dbReference type="Pfam" id="PF01740">
    <property type="entry name" value="STAS"/>
    <property type="match status" value="1"/>
</dbReference>
<accession>A0ABT5DZG3</accession>
<dbReference type="InterPro" id="IPR036513">
    <property type="entry name" value="STAS_dom_sf"/>
</dbReference>
<sequence length="298" mass="31694">MQAAFAWIEHERAGLASQLAERLAGRAGSVFRSAGEATCTAIAEGLIAALIADAASGKDAAGREAMLALVQRFSGALAYADLRHLATSLRSLVLAAASGAEPGERQRVEDWLFQLVLVGAMRFVAQREQTFQEQAARLEVRQLESQLEELKAAFAEKTRLLEVIRQASTPVAPVHEGILVVPLVGMFDAQRAQMLTERLLNAIGEARASVVIVDISGVPLFDAEAAELVIRTSQAVRLLGAQLLLVGLSPGVAQTIVDLGVDLASLKTMRSLQDGISHALALRQLRIAPVVNGPGRGR</sequence>
<organism evidence="3 4">
    <name type="scientific">Nannocystis bainbridge</name>
    <dbReference type="NCBI Taxonomy" id="2995303"/>
    <lineage>
        <taxon>Bacteria</taxon>
        <taxon>Pseudomonadati</taxon>
        <taxon>Myxococcota</taxon>
        <taxon>Polyangia</taxon>
        <taxon>Nannocystales</taxon>
        <taxon>Nannocystaceae</taxon>
        <taxon>Nannocystis</taxon>
    </lineage>
</organism>
<feature type="domain" description="STAS" evidence="2">
    <location>
        <begin position="168"/>
        <end position="279"/>
    </location>
</feature>
<dbReference type="SUPFAM" id="SSF52091">
    <property type="entry name" value="SpoIIaa-like"/>
    <property type="match status" value="1"/>
</dbReference>
<evidence type="ECO:0000259" key="2">
    <source>
        <dbReference type="PROSITE" id="PS50801"/>
    </source>
</evidence>
<keyword evidence="4" id="KW-1185">Reference proteome</keyword>